<dbReference type="AlphaFoldDB" id="A0A1G9GM44"/>
<evidence type="ECO:0000256" key="1">
    <source>
        <dbReference type="SAM" id="MobiDB-lite"/>
    </source>
</evidence>
<feature type="region of interest" description="Disordered" evidence="1">
    <location>
        <begin position="1"/>
        <end position="29"/>
    </location>
</feature>
<sequence length="29" mass="3390">MEQLGEMKHAVSKEKKEGTKFKKEKVEVI</sequence>
<organism evidence="2 3">
    <name type="scientific">Lacicoccus qingdaonensis</name>
    <dbReference type="NCBI Taxonomy" id="576118"/>
    <lineage>
        <taxon>Bacteria</taxon>
        <taxon>Bacillati</taxon>
        <taxon>Bacillota</taxon>
        <taxon>Bacilli</taxon>
        <taxon>Bacillales</taxon>
        <taxon>Salinicoccaceae</taxon>
        <taxon>Lacicoccus</taxon>
    </lineage>
</organism>
<evidence type="ECO:0000313" key="2">
    <source>
        <dbReference type="EMBL" id="SDL01575.1"/>
    </source>
</evidence>
<dbReference type="EMBL" id="FNFY01000018">
    <property type="protein sequence ID" value="SDL01575.1"/>
    <property type="molecule type" value="Genomic_DNA"/>
</dbReference>
<evidence type="ECO:0000313" key="3">
    <source>
        <dbReference type="Proteomes" id="UP000199008"/>
    </source>
</evidence>
<gene>
    <name evidence="2" type="ORF">SAMN05216216_11811</name>
</gene>
<name>A0A1G9GM44_9BACL</name>
<reference evidence="3" key="1">
    <citation type="submission" date="2016-10" db="EMBL/GenBank/DDBJ databases">
        <authorList>
            <person name="Varghese N."/>
            <person name="Submissions S."/>
        </authorList>
    </citation>
    <scope>NUCLEOTIDE SEQUENCE [LARGE SCALE GENOMIC DNA]</scope>
    <source>
        <strain evidence="3">CGMCC 1.8895</strain>
    </source>
</reference>
<accession>A0A1G9GM44</accession>
<proteinExistence type="predicted"/>
<protein>
    <submittedName>
        <fullName evidence="2">Uncharacterized protein</fullName>
    </submittedName>
</protein>
<keyword evidence="3" id="KW-1185">Reference proteome</keyword>
<dbReference type="Proteomes" id="UP000199008">
    <property type="component" value="Unassembled WGS sequence"/>
</dbReference>